<dbReference type="PATRIC" id="fig|1408281.3.peg.887"/>
<sequence length="190" mass="21491">MKKFNFDEKKAAKAVKLLLESFGEDLNREGVKRTPERVAEFYKEALSGNAVDPLKVAGVHYSTENHEEIILVKDISFYSLCEHHLLPFFGTAHIAYIPKKDKIIGVSKLIRLVEVFANRLQLQERLTKQIADTVMKSISPRGVMVVLEAEHLCMTMRGVKKPGSKMVTSAMRGIFLKDARTRTEAMSLLK</sequence>
<dbReference type="GO" id="GO:0006729">
    <property type="term" value="P:tetrahydrobiopterin biosynthetic process"/>
    <property type="evidence" value="ECO:0007669"/>
    <property type="project" value="TreeGrafter"/>
</dbReference>
<dbReference type="PROSITE" id="PS00859">
    <property type="entry name" value="GTP_CYCLOHYDROL_1_1"/>
    <property type="match status" value="1"/>
</dbReference>
<dbReference type="EC" id="3.5.4.16" evidence="6"/>
<evidence type="ECO:0000256" key="2">
    <source>
        <dbReference type="ARBA" id="ARBA00005080"/>
    </source>
</evidence>
<dbReference type="HAMAP" id="MF_00223">
    <property type="entry name" value="FolE"/>
    <property type="match status" value="1"/>
</dbReference>
<dbReference type="GO" id="GO:0005737">
    <property type="term" value="C:cytoplasm"/>
    <property type="evidence" value="ECO:0007669"/>
    <property type="project" value="TreeGrafter"/>
</dbReference>
<name>A0A0G3WHU5_9BACT</name>
<feature type="binding site" evidence="6">
    <location>
        <position position="81"/>
    </location>
    <ligand>
        <name>Zn(2+)</name>
        <dbReference type="ChEBI" id="CHEBI:29105"/>
    </ligand>
</feature>
<evidence type="ECO:0000256" key="4">
    <source>
        <dbReference type="ARBA" id="ARBA00022563"/>
    </source>
</evidence>
<dbReference type="GO" id="GO:0006730">
    <property type="term" value="P:one-carbon metabolic process"/>
    <property type="evidence" value="ECO:0007669"/>
    <property type="project" value="UniProtKB-UniRule"/>
</dbReference>
<dbReference type="GO" id="GO:0005525">
    <property type="term" value="F:GTP binding"/>
    <property type="evidence" value="ECO:0007669"/>
    <property type="project" value="UniProtKB-KW"/>
</dbReference>
<evidence type="ECO:0000256" key="1">
    <source>
        <dbReference type="ARBA" id="ARBA00001052"/>
    </source>
</evidence>
<keyword evidence="9" id="KW-1185">Reference proteome</keyword>
<dbReference type="InterPro" id="IPR043133">
    <property type="entry name" value="GTP-CH-I_C/QueF"/>
</dbReference>
<dbReference type="PANTHER" id="PTHR11109:SF7">
    <property type="entry name" value="GTP CYCLOHYDROLASE 1"/>
    <property type="match status" value="1"/>
</dbReference>
<evidence type="ECO:0000313" key="8">
    <source>
        <dbReference type="EMBL" id="AKL98246.1"/>
    </source>
</evidence>
<comment type="pathway">
    <text evidence="2 6">Cofactor biosynthesis; 7,8-dihydroneopterin triphosphate biosynthesis; 7,8-dihydroneopterin triphosphate from GTP: step 1/1.</text>
</comment>
<protein>
    <recommendedName>
        <fullName evidence="6">GTP cyclohydrolase 1</fullName>
        <ecNumber evidence="6">3.5.4.16</ecNumber>
    </recommendedName>
    <alternativeName>
        <fullName evidence="6">GTP cyclohydrolase I</fullName>
        <shortName evidence="6">GTP-CH-I</shortName>
    </alternativeName>
</protein>
<dbReference type="Pfam" id="PF01227">
    <property type="entry name" value="GTP_cyclohydroI"/>
    <property type="match status" value="1"/>
</dbReference>
<dbReference type="NCBIfam" id="TIGR00063">
    <property type="entry name" value="folE"/>
    <property type="match status" value="1"/>
</dbReference>
<keyword evidence="6" id="KW-0342">GTP-binding</keyword>
<evidence type="ECO:0000259" key="7">
    <source>
        <dbReference type="Pfam" id="PF01227"/>
    </source>
</evidence>
<organism evidence="8 9">
    <name type="scientific">Endomicrobium proavitum</name>
    <dbReference type="NCBI Taxonomy" id="1408281"/>
    <lineage>
        <taxon>Bacteria</taxon>
        <taxon>Pseudomonadati</taxon>
        <taxon>Elusimicrobiota</taxon>
        <taxon>Endomicrobiia</taxon>
        <taxon>Endomicrobiales</taxon>
        <taxon>Endomicrobiaceae</taxon>
        <taxon>Endomicrobium</taxon>
    </lineage>
</organism>
<keyword evidence="4 6" id="KW-0554">One-carbon metabolism</keyword>
<feature type="binding site" evidence="6">
    <location>
        <position position="153"/>
    </location>
    <ligand>
        <name>Zn(2+)</name>
        <dbReference type="ChEBI" id="CHEBI:29105"/>
    </ligand>
</feature>
<dbReference type="Gene3D" id="3.30.1130.10">
    <property type="match status" value="1"/>
</dbReference>
<comment type="catalytic activity">
    <reaction evidence="1 6">
        <text>GTP + H2O = 7,8-dihydroneopterin 3'-triphosphate + formate + H(+)</text>
        <dbReference type="Rhea" id="RHEA:17473"/>
        <dbReference type="ChEBI" id="CHEBI:15377"/>
        <dbReference type="ChEBI" id="CHEBI:15378"/>
        <dbReference type="ChEBI" id="CHEBI:15740"/>
        <dbReference type="ChEBI" id="CHEBI:37565"/>
        <dbReference type="ChEBI" id="CHEBI:58462"/>
        <dbReference type="EC" id="3.5.4.16"/>
    </reaction>
</comment>
<proteinExistence type="inferred from homology"/>
<dbReference type="RefSeq" id="WP_052570800.1">
    <property type="nucleotide sequence ID" value="NZ_CP009498.1"/>
</dbReference>
<keyword evidence="6" id="KW-0547">Nucleotide-binding</keyword>
<dbReference type="PROSITE" id="PS00860">
    <property type="entry name" value="GTP_CYCLOHYDROL_1_2"/>
    <property type="match status" value="1"/>
</dbReference>
<dbReference type="GO" id="GO:0046654">
    <property type="term" value="P:tetrahydrofolate biosynthetic process"/>
    <property type="evidence" value="ECO:0007669"/>
    <property type="project" value="UniProtKB-UniRule"/>
</dbReference>
<keyword evidence="5 6" id="KW-0378">Hydrolase</keyword>
<dbReference type="GO" id="GO:0008270">
    <property type="term" value="F:zinc ion binding"/>
    <property type="evidence" value="ECO:0007669"/>
    <property type="project" value="UniProtKB-UniRule"/>
</dbReference>
<comment type="subunit">
    <text evidence="6">Homopolymer.</text>
</comment>
<dbReference type="Proteomes" id="UP000035337">
    <property type="component" value="Chromosome"/>
</dbReference>
<dbReference type="GO" id="GO:0003934">
    <property type="term" value="F:GTP cyclohydrolase I activity"/>
    <property type="evidence" value="ECO:0007669"/>
    <property type="project" value="UniProtKB-UniRule"/>
</dbReference>
<feature type="binding site" evidence="6">
    <location>
        <position position="84"/>
    </location>
    <ligand>
        <name>Zn(2+)</name>
        <dbReference type="ChEBI" id="CHEBI:29105"/>
    </ligand>
</feature>
<dbReference type="Gene3D" id="1.10.286.10">
    <property type="match status" value="1"/>
</dbReference>
<dbReference type="FunFam" id="3.30.1130.10:FF:000001">
    <property type="entry name" value="GTP cyclohydrolase 1"/>
    <property type="match status" value="1"/>
</dbReference>
<dbReference type="NCBIfam" id="NF006825">
    <property type="entry name" value="PRK09347.1-2"/>
    <property type="match status" value="1"/>
</dbReference>
<comment type="similarity">
    <text evidence="3 6">Belongs to the GTP cyclohydrolase I family.</text>
</comment>
<gene>
    <name evidence="6 8" type="primary">folE</name>
    <name evidence="8" type="ORF">Epro_0867</name>
</gene>
<dbReference type="AlphaFoldDB" id="A0A0G3WHU5"/>
<dbReference type="STRING" id="1408281.Epro_0867"/>
<dbReference type="PANTHER" id="PTHR11109">
    <property type="entry name" value="GTP CYCLOHYDROLASE I"/>
    <property type="match status" value="1"/>
</dbReference>
<dbReference type="EMBL" id="CP009498">
    <property type="protein sequence ID" value="AKL98246.1"/>
    <property type="molecule type" value="Genomic_DNA"/>
</dbReference>
<keyword evidence="6" id="KW-0862">Zinc</keyword>
<dbReference type="InterPro" id="IPR001474">
    <property type="entry name" value="GTP_CycHdrlase_I"/>
</dbReference>
<feature type="domain" description="GTP cyclohydrolase I" evidence="7">
    <location>
        <begin position="12"/>
        <end position="189"/>
    </location>
</feature>
<dbReference type="OrthoDB" id="9801207at2"/>
<dbReference type="InterPro" id="IPR020602">
    <property type="entry name" value="GTP_CycHdrlase_I_dom"/>
</dbReference>
<reference evidence="8 9" key="1">
    <citation type="submission" date="2014-09" db="EMBL/GenBank/DDBJ databases">
        <title>Complete genome sequence of Endomicrobium proavitum.</title>
        <authorList>
            <person name="Zheng H."/>
        </authorList>
    </citation>
    <scope>NUCLEOTIDE SEQUENCE [LARGE SCALE GENOMIC DNA]</scope>
    <source>
        <strain evidence="8 9">Rsa215</strain>
    </source>
</reference>
<dbReference type="UniPathway" id="UPA00848">
    <property type="reaction ID" value="UER00151"/>
</dbReference>
<dbReference type="InterPro" id="IPR043134">
    <property type="entry name" value="GTP-CH-I_N"/>
</dbReference>
<dbReference type="InterPro" id="IPR018234">
    <property type="entry name" value="GTP_CycHdrlase_I_CS"/>
</dbReference>
<dbReference type="SUPFAM" id="SSF55620">
    <property type="entry name" value="Tetrahydrobiopterin biosynthesis enzymes-like"/>
    <property type="match status" value="1"/>
</dbReference>
<evidence type="ECO:0000256" key="6">
    <source>
        <dbReference type="HAMAP-Rule" id="MF_00223"/>
    </source>
</evidence>
<dbReference type="KEGG" id="epo:Epro_0867"/>
<dbReference type="NCBIfam" id="NF006826">
    <property type="entry name" value="PRK09347.1-3"/>
    <property type="match status" value="1"/>
</dbReference>
<accession>A0A0G3WHU5</accession>
<evidence type="ECO:0000256" key="3">
    <source>
        <dbReference type="ARBA" id="ARBA00008085"/>
    </source>
</evidence>
<evidence type="ECO:0000313" key="9">
    <source>
        <dbReference type="Proteomes" id="UP000035337"/>
    </source>
</evidence>
<keyword evidence="6" id="KW-0479">Metal-binding</keyword>
<evidence type="ECO:0000256" key="5">
    <source>
        <dbReference type="ARBA" id="ARBA00022801"/>
    </source>
</evidence>